<reference evidence="3 4" key="1">
    <citation type="submission" date="2023-03" db="EMBL/GenBank/DDBJ databases">
        <title>Draft genome sequence of type strain Streptomyces ferralitis JCM 14344.</title>
        <authorList>
            <person name="Klaysubun C."/>
            <person name="Duangmal K."/>
        </authorList>
    </citation>
    <scope>NUCLEOTIDE SEQUENCE [LARGE SCALE GENOMIC DNA]</scope>
    <source>
        <strain evidence="3 4">JCM 14344</strain>
    </source>
</reference>
<evidence type="ECO:0000313" key="3">
    <source>
        <dbReference type="EMBL" id="MDF2257175.1"/>
    </source>
</evidence>
<evidence type="ECO:0000313" key="4">
    <source>
        <dbReference type="Proteomes" id="UP001220022"/>
    </source>
</evidence>
<comment type="caution">
    <text evidence="3">The sequence shown here is derived from an EMBL/GenBank/DDBJ whole genome shotgun (WGS) entry which is preliminary data.</text>
</comment>
<dbReference type="Proteomes" id="UP001220022">
    <property type="component" value="Unassembled WGS sequence"/>
</dbReference>
<sequence length="374" mass="41623">MPDYRYIVARAVTGEILHWNLPLSDVEFGPELGGPGSLSATLNPTFGQAMDDLLDPGNTVLYVERDSVLLWGGVIWRAEPQGPKLPIEASGFTSYLHRRYDLNGNLGGRGSYIGADPCQIIRDVWTYAQTQPDGDLKVTVDDTKSTAKKGTSKDPYVINRWDARNLGDIVDEMAGSDDGLEWSETVAWRDGHAERRIVLGAPRLGRRREDLTFTTGANVTGEPQVVLDADQYAQWVVALGSGEGAKRKLVIDGMRNRRLRLEHRLETQEKDEAKLKQRAEHDRQARQILPTLTELEVCDHPAAPIAALRVGDDVRIRLHEPHTTYDQWNRITGFTVRPGQGETSERVTLKLERTLKPSDDGKGDGKTNEPTPEG</sequence>
<dbReference type="RefSeq" id="WP_275814771.1">
    <property type="nucleotide sequence ID" value="NZ_BAAANM010000023.1"/>
</dbReference>
<feature type="compositionally biased region" description="Basic and acidic residues" evidence="2">
    <location>
        <begin position="343"/>
        <end position="367"/>
    </location>
</feature>
<evidence type="ECO:0008006" key="5">
    <source>
        <dbReference type="Google" id="ProtNLM"/>
    </source>
</evidence>
<protein>
    <recommendedName>
        <fullName evidence="5">Minor tail protein</fullName>
    </recommendedName>
</protein>
<feature type="coiled-coil region" evidence="1">
    <location>
        <begin position="251"/>
        <end position="278"/>
    </location>
</feature>
<evidence type="ECO:0000256" key="1">
    <source>
        <dbReference type="SAM" id="Coils"/>
    </source>
</evidence>
<dbReference type="EMBL" id="JARHTQ010000009">
    <property type="protein sequence ID" value="MDF2257175.1"/>
    <property type="molecule type" value="Genomic_DNA"/>
</dbReference>
<organism evidence="3 4">
    <name type="scientific">Streptantibioticus ferralitis</name>
    <dbReference type="NCBI Taxonomy" id="236510"/>
    <lineage>
        <taxon>Bacteria</taxon>
        <taxon>Bacillati</taxon>
        <taxon>Actinomycetota</taxon>
        <taxon>Actinomycetes</taxon>
        <taxon>Kitasatosporales</taxon>
        <taxon>Streptomycetaceae</taxon>
        <taxon>Streptantibioticus</taxon>
    </lineage>
</organism>
<accession>A0ABT5Z2A5</accession>
<name>A0ABT5Z2A5_9ACTN</name>
<keyword evidence="4" id="KW-1185">Reference proteome</keyword>
<proteinExistence type="predicted"/>
<feature type="region of interest" description="Disordered" evidence="2">
    <location>
        <begin position="336"/>
        <end position="374"/>
    </location>
</feature>
<evidence type="ECO:0000256" key="2">
    <source>
        <dbReference type="SAM" id="MobiDB-lite"/>
    </source>
</evidence>
<gene>
    <name evidence="3" type="ORF">P2L57_15975</name>
</gene>
<keyword evidence="1" id="KW-0175">Coiled coil</keyword>